<protein>
    <submittedName>
        <fullName evidence="3">Recombinase family protein</fullName>
    </submittedName>
</protein>
<gene>
    <name evidence="3" type="ORF">ACFFR3_46280</name>
</gene>
<dbReference type="SUPFAM" id="SSF53041">
    <property type="entry name" value="Resolvase-like"/>
    <property type="match status" value="1"/>
</dbReference>
<comment type="caution">
    <text evidence="3">The sequence shown here is derived from an EMBL/GenBank/DDBJ whole genome shotgun (WGS) entry which is preliminary data.</text>
</comment>
<evidence type="ECO:0000313" key="3">
    <source>
        <dbReference type="EMBL" id="MFB9476946.1"/>
    </source>
</evidence>
<evidence type="ECO:0000259" key="2">
    <source>
        <dbReference type="Pfam" id="PF00239"/>
    </source>
</evidence>
<dbReference type="InterPro" id="IPR036162">
    <property type="entry name" value="Resolvase-like_N_sf"/>
</dbReference>
<evidence type="ECO:0000256" key="1">
    <source>
        <dbReference type="SAM" id="MobiDB-lite"/>
    </source>
</evidence>
<proteinExistence type="predicted"/>
<dbReference type="RefSeq" id="WP_379485238.1">
    <property type="nucleotide sequence ID" value="NZ_JBHMCF010000057.1"/>
</dbReference>
<feature type="region of interest" description="Disordered" evidence="1">
    <location>
        <begin position="1"/>
        <end position="29"/>
    </location>
</feature>
<reference evidence="3 4" key="1">
    <citation type="submission" date="2024-09" db="EMBL/GenBank/DDBJ databases">
        <authorList>
            <person name="Sun Q."/>
            <person name="Mori K."/>
        </authorList>
    </citation>
    <scope>NUCLEOTIDE SEQUENCE [LARGE SCALE GENOMIC DNA]</scope>
    <source>
        <strain evidence="3 4">JCM 3324</strain>
    </source>
</reference>
<dbReference type="Gene3D" id="3.40.50.1390">
    <property type="entry name" value="Resolvase, N-terminal catalytic domain"/>
    <property type="match status" value="1"/>
</dbReference>
<dbReference type="Pfam" id="PF00239">
    <property type="entry name" value="Resolvase"/>
    <property type="match status" value="1"/>
</dbReference>
<organism evidence="3 4">
    <name type="scientific">Nonomuraea salmonea</name>
    <dbReference type="NCBI Taxonomy" id="46181"/>
    <lineage>
        <taxon>Bacteria</taxon>
        <taxon>Bacillati</taxon>
        <taxon>Actinomycetota</taxon>
        <taxon>Actinomycetes</taxon>
        <taxon>Streptosporangiales</taxon>
        <taxon>Streptosporangiaceae</taxon>
        <taxon>Nonomuraea</taxon>
    </lineage>
</organism>
<dbReference type="Proteomes" id="UP001589568">
    <property type="component" value="Unassembled WGS sequence"/>
</dbReference>
<feature type="domain" description="Resolvase/invertase-type recombinase catalytic" evidence="2">
    <location>
        <begin position="58"/>
        <end position="152"/>
    </location>
</feature>
<dbReference type="EMBL" id="JBHMCF010000057">
    <property type="protein sequence ID" value="MFB9476946.1"/>
    <property type="molecule type" value="Genomic_DNA"/>
</dbReference>
<evidence type="ECO:0000313" key="4">
    <source>
        <dbReference type="Proteomes" id="UP001589568"/>
    </source>
</evidence>
<keyword evidence="4" id="KW-1185">Reference proteome</keyword>
<dbReference type="InterPro" id="IPR006119">
    <property type="entry name" value="Resolv_N"/>
</dbReference>
<name>A0ABV5P3E9_9ACTN</name>
<accession>A0ABV5P3E9</accession>
<sequence length="184" mass="20316">MSDPQKPLSGSQTPQGAPPGPERYTGLRWGLYARVSEPQTGSSGLRPDLVEDLRREAQKRLDEQLDALREMVAARKGTVSGIYRVTGPANEHPEHHKFVFDAMMAEFDRVAVIDLSRLADSPADVVNLAIHLNDDRIGITVVQGDDVLDDPTLDASWVAKESMAFMRRHSGRRHTGGLNEVTHP</sequence>